<dbReference type="AlphaFoldDB" id="A0A3L7JZD1"/>
<gene>
    <name evidence="2" type="ORF">D9X91_07460</name>
</gene>
<dbReference type="Pfam" id="PF20136">
    <property type="entry name" value="DUF6526"/>
    <property type="match status" value="1"/>
</dbReference>
<dbReference type="EMBL" id="RCVZ01000004">
    <property type="protein sequence ID" value="RLQ96123.1"/>
    <property type="molecule type" value="Genomic_DNA"/>
</dbReference>
<accession>A0A3L7JZD1</accession>
<comment type="caution">
    <text evidence="2">The sequence shown here is derived from an EMBL/GenBank/DDBJ whole genome shotgun (WGS) entry which is preliminary data.</text>
</comment>
<keyword evidence="1" id="KW-0472">Membrane</keyword>
<sequence length="144" mass="16690">MNQQNYENHTRMHPLYHYVLSLLLIGTLIISIVQLVRSISSQMNVLMSVVILLMAIILTIIVVLVRIYPLKAQDRAIRAEENLRHYVLTGELLNGRLTMGQIVALRFADDKEFPQLSKRAAEQSLSSKEIKKEIRQWRADHDRI</sequence>
<keyword evidence="1" id="KW-1133">Transmembrane helix</keyword>
<dbReference type="InterPro" id="IPR045385">
    <property type="entry name" value="DUF6526"/>
</dbReference>
<proteinExistence type="predicted"/>
<dbReference type="Proteomes" id="UP000276770">
    <property type="component" value="Unassembled WGS sequence"/>
</dbReference>
<reference evidence="2 3" key="1">
    <citation type="submission" date="2018-10" db="EMBL/GenBank/DDBJ databases">
        <title>Falsibacillus sp. genome draft.</title>
        <authorList>
            <person name="Shi S."/>
        </authorList>
    </citation>
    <scope>NUCLEOTIDE SEQUENCE [LARGE SCALE GENOMIC DNA]</scope>
    <source>
        <strain evidence="2 3">GY 10110</strain>
    </source>
</reference>
<evidence type="ECO:0000313" key="3">
    <source>
        <dbReference type="Proteomes" id="UP000276770"/>
    </source>
</evidence>
<name>A0A3L7JZD1_9BACI</name>
<feature type="transmembrane region" description="Helical" evidence="1">
    <location>
        <begin position="45"/>
        <end position="68"/>
    </location>
</feature>
<feature type="transmembrane region" description="Helical" evidence="1">
    <location>
        <begin position="15"/>
        <end position="33"/>
    </location>
</feature>
<dbReference type="RefSeq" id="WP_121679975.1">
    <property type="nucleotide sequence ID" value="NZ_RCVZ01000004.1"/>
</dbReference>
<dbReference type="OrthoDB" id="765463at2"/>
<evidence type="ECO:0000256" key="1">
    <source>
        <dbReference type="SAM" id="Phobius"/>
    </source>
</evidence>
<keyword evidence="3" id="KW-1185">Reference proteome</keyword>
<keyword evidence="1" id="KW-0812">Transmembrane</keyword>
<protein>
    <submittedName>
        <fullName evidence="2">Uncharacterized protein</fullName>
    </submittedName>
</protein>
<evidence type="ECO:0000313" key="2">
    <source>
        <dbReference type="EMBL" id="RLQ96123.1"/>
    </source>
</evidence>
<organism evidence="2 3">
    <name type="scientific">Falsibacillus albus</name>
    <dbReference type="NCBI Taxonomy" id="2478915"/>
    <lineage>
        <taxon>Bacteria</taxon>
        <taxon>Bacillati</taxon>
        <taxon>Bacillota</taxon>
        <taxon>Bacilli</taxon>
        <taxon>Bacillales</taxon>
        <taxon>Bacillaceae</taxon>
        <taxon>Falsibacillus</taxon>
    </lineage>
</organism>